<dbReference type="HOGENOM" id="CLU_2320859_0_0_1"/>
<organism evidence="1 2">
    <name type="scientific">Pyricularia oryzae (strain 70-15 / ATCC MYA-4617 / FGSC 8958)</name>
    <name type="common">Rice blast fungus</name>
    <name type="synonym">Magnaporthe oryzae</name>
    <dbReference type="NCBI Taxonomy" id="242507"/>
    <lineage>
        <taxon>Eukaryota</taxon>
        <taxon>Fungi</taxon>
        <taxon>Dikarya</taxon>
        <taxon>Ascomycota</taxon>
        <taxon>Pezizomycotina</taxon>
        <taxon>Sordariomycetes</taxon>
        <taxon>Sordariomycetidae</taxon>
        <taxon>Magnaporthales</taxon>
        <taxon>Pyriculariaceae</taxon>
        <taxon>Pyricularia</taxon>
    </lineage>
</organism>
<reference key="2">
    <citation type="submission" date="2011-05" db="EMBL/GenBank/DDBJ databases">
        <title>The Genome Sequence of Magnaporthe oryzae 70-15.</title>
        <authorList>
            <consortium name="The Broad Institute Genome Sequencing Platform"/>
            <person name="Ma L.-J."/>
            <person name="Dead R."/>
            <person name="Young S.K."/>
            <person name="Zeng Q."/>
            <person name="Gargeya S."/>
            <person name="Fitzgerald M."/>
            <person name="Haas B."/>
            <person name="Abouelleil A."/>
            <person name="Alvarado L."/>
            <person name="Arachchi H.M."/>
            <person name="Berlin A."/>
            <person name="Brown A."/>
            <person name="Chapman S.B."/>
            <person name="Chen Z."/>
            <person name="Dunbar C."/>
            <person name="Freedman E."/>
            <person name="Gearin G."/>
            <person name="Gellesch M."/>
            <person name="Goldberg J."/>
            <person name="Griggs A."/>
            <person name="Gujja S."/>
            <person name="Heiman D."/>
            <person name="Howarth C."/>
            <person name="Larson L."/>
            <person name="Lui A."/>
            <person name="MacDonald P.J.P."/>
            <person name="Mehta T."/>
            <person name="Montmayeur A."/>
            <person name="Murphy C."/>
            <person name="Neiman D."/>
            <person name="Pearson M."/>
            <person name="Priest M."/>
            <person name="Roberts A."/>
            <person name="Saif S."/>
            <person name="Shea T."/>
            <person name="Shenoy N."/>
            <person name="Sisk P."/>
            <person name="Stolte C."/>
            <person name="Sykes S."/>
            <person name="Yandava C."/>
            <person name="Wortman J."/>
            <person name="Nusbaum C."/>
            <person name="Birren B."/>
        </authorList>
    </citation>
    <scope>NUCLEOTIDE SEQUENCE</scope>
    <source>
        <strain>70-15</strain>
    </source>
</reference>
<protein>
    <submittedName>
        <fullName evidence="1">Uncharacterized protein</fullName>
    </submittedName>
</protein>
<evidence type="ECO:0000313" key="1">
    <source>
        <dbReference type="EMBL" id="EHA52715.1"/>
    </source>
</evidence>
<dbReference type="EMBL" id="CM001233">
    <property type="protein sequence ID" value="EHA52715.1"/>
    <property type="molecule type" value="Genomic_DNA"/>
</dbReference>
<dbReference type="VEuPathDB" id="FungiDB:MGG_05016"/>
<dbReference type="Proteomes" id="UP000009058">
    <property type="component" value="Chromosome 3"/>
</dbReference>
<dbReference type="RefSeq" id="XP_003712522.1">
    <property type="nucleotide sequence ID" value="XM_003712474.1"/>
</dbReference>
<reference evidence="1 2" key="1">
    <citation type="journal article" date="2005" name="Nature">
        <title>The genome sequence of the rice blast fungus Magnaporthe grisea.</title>
        <authorList>
            <person name="Dean R.A."/>
            <person name="Talbot N.J."/>
            <person name="Ebbole D.J."/>
            <person name="Farman M.L."/>
            <person name="Mitchell T.K."/>
            <person name="Orbach M.J."/>
            <person name="Thon M."/>
            <person name="Kulkarni R."/>
            <person name="Xu J.R."/>
            <person name="Pan H."/>
            <person name="Read N.D."/>
            <person name="Lee Y.H."/>
            <person name="Carbone I."/>
            <person name="Brown D."/>
            <person name="Oh Y.Y."/>
            <person name="Donofrio N."/>
            <person name="Jeong J.S."/>
            <person name="Soanes D.M."/>
            <person name="Djonovic S."/>
            <person name="Kolomiets E."/>
            <person name="Rehmeyer C."/>
            <person name="Li W."/>
            <person name="Harding M."/>
            <person name="Kim S."/>
            <person name="Lebrun M.H."/>
            <person name="Bohnert H."/>
            <person name="Coughlan S."/>
            <person name="Butler J."/>
            <person name="Calvo S."/>
            <person name="Ma L.J."/>
            <person name="Nicol R."/>
            <person name="Purcell S."/>
            <person name="Nusbaum C."/>
            <person name="Galagan J.E."/>
            <person name="Birren B.W."/>
        </authorList>
    </citation>
    <scope>NUCLEOTIDE SEQUENCE [LARGE SCALE GENOMIC DNA]</scope>
    <source>
        <strain evidence="2">70-15 / ATCC MYA-4617 / FGSC 8958</strain>
    </source>
</reference>
<dbReference type="InParanoid" id="G4N3U2"/>
<sequence length="99" mass="10932">MATAEATTGSERSKYAAPVWTHKSSTFKGDGPGQDAAVLQPCRWADERQQTHRIRTTTTTHPTCAFTIMGSWPRNITPRRTKTTIPCRRSVGATWGLSV</sequence>
<proteinExistence type="predicted"/>
<dbReference type="GeneID" id="2675384"/>
<keyword evidence="2" id="KW-1185">Reference proteome</keyword>
<dbReference type="AlphaFoldDB" id="G4N3U2"/>
<gene>
    <name evidence="1" type="ORF">MGG_05016</name>
</gene>
<name>G4N3U2_PYRO7</name>
<evidence type="ECO:0000313" key="2">
    <source>
        <dbReference type="Proteomes" id="UP000009058"/>
    </source>
</evidence>
<accession>G4N3U2</accession>
<dbReference type="KEGG" id="mgr:MGG_05016"/>